<dbReference type="Gene3D" id="1.20.5.190">
    <property type="match status" value="1"/>
</dbReference>
<protein>
    <submittedName>
        <fullName evidence="2">Uncharacterized protein</fullName>
    </submittedName>
</protein>
<dbReference type="InterPro" id="IPR000048">
    <property type="entry name" value="IQ_motif_EF-hand-BS"/>
</dbReference>
<keyword evidence="3" id="KW-1185">Reference proteome</keyword>
<keyword evidence="1" id="KW-0175">Coiled coil</keyword>
<dbReference type="SMART" id="SM00015">
    <property type="entry name" value="IQ"/>
    <property type="match status" value="2"/>
</dbReference>
<dbReference type="PROSITE" id="PS50096">
    <property type="entry name" value="IQ"/>
    <property type="match status" value="2"/>
</dbReference>
<evidence type="ECO:0000313" key="3">
    <source>
        <dbReference type="Proteomes" id="UP000187209"/>
    </source>
</evidence>
<comment type="caution">
    <text evidence="2">The sequence shown here is derived from an EMBL/GenBank/DDBJ whole genome shotgun (WGS) entry which is preliminary data.</text>
</comment>
<dbReference type="AlphaFoldDB" id="A0A1R2B0F8"/>
<dbReference type="EMBL" id="MPUH01001107">
    <property type="protein sequence ID" value="OMJ70246.1"/>
    <property type="molecule type" value="Genomic_DNA"/>
</dbReference>
<dbReference type="Pfam" id="PF00612">
    <property type="entry name" value="IQ"/>
    <property type="match status" value="2"/>
</dbReference>
<feature type="coiled-coil region" evidence="1">
    <location>
        <begin position="33"/>
        <end position="60"/>
    </location>
</feature>
<organism evidence="2 3">
    <name type="scientific">Stentor coeruleus</name>
    <dbReference type="NCBI Taxonomy" id="5963"/>
    <lineage>
        <taxon>Eukaryota</taxon>
        <taxon>Sar</taxon>
        <taxon>Alveolata</taxon>
        <taxon>Ciliophora</taxon>
        <taxon>Postciliodesmatophora</taxon>
        <taxon>Heterotrichea</taxon>
        <taxon>Heterotrichida</taxon>
        <taxon>Stentoridae</taxon>
        <taxon>Stentor</taxon>
    </lineage>
</organism>
<dbReference type="Proteomes" id="UP000187209">
    <property type="component" value="Unassembled WGS sequence"/>
</dbReference>
<reference evidence="2 3" key="1">
    <citation type="submission" date="2016-11" db="EMBL/GenBank/DDBJ databases">
        <title>The macronuclear genome of Stentor coeruleus: a giant cell with tiny introns.</title>
        <authorList>
            <person name="Slabodnick M."/>
            <person name="Ruby J.G."/>
            <person name="Reiff S.B."/>
            <person name="Swart E.C."/>
            <person name="Gosai S."/>
            <person name="Prabakaran S."/>
            <person name="Witkowska E."/>
            <person name="Larue G.E."/>
            <person name="Fisher S."/>
            <person name="Freeman R.M."/>
            <person name="Gunawardena J."/>
            <person name="Chu W."/>
            <person name="Stover N.A."/>
            <person name="Gregory B.D."/>
            <person name="Nowacki M."/>
            <person name="Derisi J."/>
            <person name="Roy S.W."/>
            <person name="Marshall W.F."/>
            <person name="Sood P."/>
        </authorList>
    </citation>
    <scope>NUCLEOTIDE SEQUENCE [LARGE SCALE GENOMIC DNA]</scope>
    <source>
        <strain evidence="2">WM001</strain>
    </source>
</reference>
<gene>
    <name evidence="2" type="ORF">SteCoe_31812</name>
</gene>
<dbReference type="OrthoDB" id="2148418at2759"/>
<accession>A0A1R2B0F8</accession>
<name>A0A1R2B0F8_9CILI</name>
<evidence type="ECO:0000313" key="2">
    <source>
        <dbReference type="EMBL" id="OMJ70246.1"/>
    </source>
</evidence>
<evidence type="ECO:0000256" key="1">
    <source>
        <dbReference type="SAM" id="Coils"/>
    </source>
</evidence>
<proteinExistence type="predicted"/>
<sequence>MKYTQEQAAIIIQRAVRNRRSRKTPQTLDEMRRQELEILKQKHREKLEAKEREYLFLSKLPAEAVMKLYLRKQHQAATLIQAFWRGRRVRRRFQTREPLQKSIKRPPIRTYRGPPDTFYKSITSERHEYLIKQIRLKGSGDLEEYKDKYSNFLERQVTWEKYRQQRKADRNEIGEIFKTLSSARSLKNPLDFYIDDPNEEELMRAKKIHKSKIVNPKKWWLNLEWDEDIEAVGTGILDQIQEYKLSMYKERRLDFA</sequence>